<dbReference type="EC" id="2.3.-.-" evidence="3"/>
<dbReference type="EMBL" id="CP139368">
    <property type="protein sequence ID" value="WPR89771.1"/>
    <property type="molecule type" value="Genomic_DNA"/>
</dbReference>
<feature type="transmembrane region" description="Helical" evidence="1">
    <location>
        <begin position="295"/>
        <end position="315"/>
    </location>
</feature>
<evidence type="ECO:0000256" key="1">
    <source>
        <dbReference type="SAM" id="Phobius"/>
    </source>
</evidence>
<feature type="domain" description="Acyltransferase 3" evidence="2">
    <location>
        <begin position="14"/>
        <end position="339"/>
    </location>
</feature>
<reference evidence="3 4" key="1">
    <citation type="submission" date="2023-11" db="EMBL/GenBank/DDBJ databases">
        <title>Genome sequence of Microbacterium rhizosphaerae KACC 19337.</title>
        <authorList>
            <person name="Choi H."/>
            <person name="Kim S."/>
            <person name="Kim Y."/>
            <person name="Kwon S.-W."/>
            <person name="Heo J."/>
        </authorList>
    </citation>
    <scope>NUCLEOTIDE SEQUENCE [LARGE SCALE GENOMIC DNA]</scope>
    <source>
        <strain evidence="3 4">KACC 19337</strain>
    </source>
</reference>
<feature type="transmembrane region" description="Helical" evidence="1">
    <location>
        <begin position="21"/>
        <end position="45"/>
    </location>
</feature>
<keyword evidence="3" id="KW-0012">Acyltransferase</keyword>
<keyword evidence="1" id="KW-1133">Transmembrane helix</keyword>
<dbReference type="Pfam" id="PF01757">
    <property type="entry name" value="Acyl_transf_3"/>
    <property type="match status" value="1"/>
</dbReference>
<accession>A0ABZ0SK53</accession>
<keyword evidence="3" id="KW-0456">Lyase</keyword>
<feature type="transmembrane region" description="Helical" evidence="1">
    <location>
        <begin position="205"/>
        <end position="222"/>
    </location>
</feature>
<dbReference type="Proteomes" id="UP001323798">
    <property type="component" value="Chromosome"/>
</dbReference>
<feature type="transmembrane region" description="Helical" evidence="1">
    <location>
        <begin position="51"/>
        <end position="73"/>
    </location>
</feature>
<protein>
    <submittedName>
        <fullName evidence="3">Acyltransferase</fullName>
        <ecNumber evidence="3">2.3.-.-</ecNumber>
    </submittedName>
</protein>
<feature type="transmembrane region" description="Helical" evidence="1">
    <location>
        <begin position="321"/>
        <end position="343"/>
    </location>
</feature>
<dbReference type="InterPro" id="IPR050879">
    <property type="entry name" value="Acyltransferase_3"/>
</dbReference>
<feature type="transmembrane region" description="Helical" evidence="1">
    <location>
        <begin position="94"/>
        <end position="127"/>
    </location>
</feature>
<evidence type="ECO:0000313" key="3">
    <source>
        <dbReference type="EMBL" id="WPR89771.1"/>
    </source>
</evidence>
<keyword evidence="4" id="KW-1185">Reference proteome</keyword>
<organism evidence="3 4">
    <name type="scientific">Microbacterium rhizosphaerae</name>
    <dbReference type="NCBI Taxonomy" id="1678237"/>
    <lineage>
        <taxon>Bacteria</taxon>
        <taxon>Bacillati</taxon>
        <taxon>Actinomycetota</taxon>
        <taxon>Actinomycetes</taxon>
        <taxon>Micrococcales</taxon>
        <taxon>Microbacteriaceae</taxon>
        <taxon>Microbacterium</taxon>
    </lineage>
</organism>
<sequence>MGGNRGATRVSRLAGIDTLRGLAAAAVFVCHSAQYWSFLAIPHVLSRVMSWGAQGVDVFIVISGFCLMMPVVFSHGRLNTGQFYGRRAWRILPAYWVALAIASVLAVLPATWALVVAAPATFADVLIHVVGMQTWVPSTLGTINGSLWSVSLEIQLYIVFPLLILLWRRLGIWWLLVIALALAVVWGLLGGVDALSAYVGDPHALPARLIQFTMGMGCAVWVTRGRPPRARTSALAAALFGALAAAALTFHAFGAVQLVLWGACGASLVMLISVRGQSGHVVTQLEAFGARSYSFYLLHQPALLLFAPIVALIPGRWIAPLILGGLVCFAVTTLAAMVLFRYVELPSHRAGRRRFPNVTPRVSPTEAVES</sequence>
<keyword evidence="3" id="KW-0808">Transferase</keyword>
<keyword evidence="1" id="KW-0472">Membrane</keyword>
<gene>
    <name evidence="3" type="ORF">SM116_00335</name>
</gene>
<dbReference type="InterPro" id="IPR002656">
    <property type="entry name" value="Acyl_transf_3_dom"/>
</dbReference>
<dbReference type="RefSeq" id="WP_320942485.1">
    <property type="nucleotide sequence ID" value="NZ_CP139368.1"/>
</dbReference>
<feature type="transmembrane region" description="Helical" evidence="1">
    <location>
        <begin position="147"/>
        <end position="167"/>
    </location>
</feature>
<proteinExistence type="predicted"/>
<feature type="transmembrane region" description="Helical" evidence="1">
    <location>
        <begin position="234"/>
        <end position="252"/>
    </location>
</feature>
<evidence type="ECO:0000259" key="2">
    <source>
        <dbReference type="Pfam" id="PF01757"/>
    </source>
</evidence>
<feature type="transmembrane region" description="Helical" evidence="1">
    <location>
        <begin position="258"/>
        <end position="274"/>
    </location>
</feature>
<keyword evidence="1" id="KW-0812">Transmembrane</keyword>
<name>A0ABZ0SK53_9MICO</name>
<dbReference type="PANTHER" id="PTHR23028">
    <property type="entry name" value="ACETYLTRANSFERASE"/>
    <property type="match status" value="1"/>
</dbReference>
<evidence type="ECO:0000313" key="4">
    <source>
        <dbReference type="Proteomes" id="UP001323798"/>
    </source>
</evidence>
<feature type="transmembrane region" description="Helical" evidence="1">
    <location>
        <begin position="174"/>
        <end position="199"/>
    </location>
</feature>
<dbReference type="GO" id="GO:0016746">
    <property type="term" value="F:acyltransferase activity"/>
    <property type="evidence" value="ECO:0007669"/>
    <property type="project" value="UniProtKB-KW"/>
</dbReference>
<dbReference type="GO" id="GO:0016829">
    <property type="term" value="F:lyase activity"/>
    <property type="evidence" value="ECO:0007669"/>
    <property type="project" value="UniProtKB-KW"/>
</dbReference>
<dbReference type="PANTHER" id="PTHR23028:SF53">
    <property type="entry name" value="ACYL_TRANSF_3 DOMAIN-CONTAINING PROTEIN"/>
    <property type="match status" value="1"/>
</dbReference>